<keyword evidence="2" id="KW-1185">Reference proteome</keyword>
<sequence length="149" mass="16473">MPPLITDTFRRQYNGHGRSLIDTLARRCIRSALNVCAIAHAWPLLTALVIAPLRAKRAAPPNVRLYGLWDLTSRCQRLRTLAIEVDAEVADAFRAWDDSSGADGEESESRRTLSGHSVVMEELTLFSSPCGDKPLLVADFLNRAFPVPS</sequence>
<dbReference type="Proteomes" id="UP001362999">
    <property type="component" value="Unassembled WGS sequence"/>
</dbReference>
<dbReference type="AlphaFoldDB" id="A0AAW0CGB3"/>
<organism evidence="1 2">
    <name type="scientific">Favolaschia claudopus</name>
    <dbReference type="NCBI Taxonomy" id="2862362"/>
    <lineage>
        <taxon>Eukaryota</taxon>
        <taxon>Fungi</taxon>
        <taxon>Dikarya</taxon>
        <taxon>Basidiomycota</taxon>
        <taxon>Agaricomycotina</taxon>
        <taxon>Agaricomycetes</taxon>
        <taxon>Agaricomycetidae</taxon>
        <taxon>Agaricales</taxon>
        <taxon>Marasmiineae</taxon>
        <taxon>Mycenaceae</taxon>
        <taxon>Favolaschia</taxon>
    </lineage>
</organism>
<evidence type="ECO:0000313" key="1">
    <source>
        <dbReference type="EMBL" id="KAK7037873.1"/>
    </source>
</evidence>
<name>A0AAW0CGB3_9AGAR</name>
<accession>A0AAW0CGB3</accession>
<evidence type="ECO:0000313" key="2">
    <source>
        <dbReference type="Proteomes" id="UP001362999"/>
    </source>
</evidence>
<gene>
    <name evidence="1" type="ORF">R3P38DRAFT_3473744</name>
</gene>
<dbReference type="EMBL" id="JAWWNJ010000017">
    <property type="protein sequence ID" value="KAK7037873.1"/>
    <property type="molecule type" value="Genomic_DNA"/>
</dbReference>
<comment type="caution">
    <text evidence="1">The sequence shown here is derived from an EMBL/GenBank/DDBJ whole genome shotgun (WGS) entry which is preliminary data.</text>
</comment>
<proteinExistence type="predicted"/>
<reference evidence="1 2" key="1">
    <citation type="journal article" date="2024" name="J Genomics">
        <title>Draft genome sequencing and assembly of Favolaschia claudopus CIRM-BRFM 2984 isolated from oak limbs.</title>
        <authorList>
            <person name="Navarro D."/>
            <person name="Drula E."/>
            <person name="Chaduli D."/>
            <person name="Cazenave R."/>
            <person name="Ahrendt S."/>
            <person name="Wang J."/>
            <person name="Lipzen A."/>
            <person name="Daum C."/>
            <person name="Barry K."/>
            <person name="Grigoriev I.V."/>
            <person name="Favel A."/>
            <person name="Rosso M.N."/>
            <person name="Martin F."/>
        </authorList>
    </citation>
    <scope>NUCLEOTIDE SEQUENCE [LARGE SCALE GENOMIC DNA]</scope>
    <source>
        <strain evidence="1 2">CIRM-BRFM 2984</strain>
    </source>
</reference>
<protein>
    <submittedName>
        <fullName evidence="1">Uncharacterized protein</fullName>
    </submittedName>
</protein>